<feature type="region of interest" description="Disordered" evidence="14">
    <location>
        <begin position="51"/>
        <end position="126"/>
    </location>
</feature>
<dbReference type="Pfam" id="PF00069">
    <property type="entry name" value="Pkinase"/>
    <property type="match status" value="1"/>
</dbReference>
<comment type="catalytic activity">
    <reaction evidence="10">
        <text>L-threonyl-[protein] + ATP = O-phospho-L-threonyl-[protein] + ADP + H(+)</text>
        <dbReference type="Rhea" id="RHEA:46608"/>
        <dbReference type="Rhea" id="RHEA-COMP:11060"/>
        <dbReference type="Rhea" id="RHEA-COMP:11605"/>
        <dbReference type="ChEBI" id="CHEBI:15378"/>
        <dbReference type="ChEBI" id="CHEBI:30013"/>
        <dbReference type="ChEBI" id="CHEBI:30616"/>
        <dbReference type="ChEBI" id="CHEBI:61977"/>
        <dbReference type="ChEBI" id="CHEBI:456216"/>
        <dbReference type="EC" id="2.7.12.2"/>
    </reaction>
</comment>
<dbReference type="InterPro" id="IPR017441">
    <property type="entry name" value="Protein_kinase_ATP_BS"/>
</dbReference>
<dbReference type="PROSITE" id="PS00107">
    <property type="entry name" value="PROTEIN_KINASE_ATP"/>
    <property type="match status" value="1"/>
</dbReference>
<evidence type="ECO:0000256" key="8">
    <source>
        <dbReference type="ARBA" id="ARBA00038999"/>
    </source>
</evidence>
<evidence type="ECO:0000256" key="12">
    <source>
        <dbReference type="PROSITE-ProRule" id="PRU10141"/>
    </source>
</evidence>
<evidence type="ECO:0000313" key="16">
    <source>
        <dbReference type="EMBL" id="RUS25103.1"/>
    </source>
</evidence>
<dbReference type="InterPro" id="IPR000719">
    <property type="entry name" value="Prot_kinase_dom"/>
</dbReference>
<keyword evidence="6 12" id="KW-0067">ATP-binding</keyword>
<evidence type="ECO:0000256" key="11">
    <source>
        <dbReference type="ARBA" id="ARBA00051693"/>
    </source>
</evidence>
<dbReference type="InterPro" id="IPR011009">
    <property type="entry name" value="Kinase-like_dom_sf"/>
</dbReference>
<evidence type="ECO:0000256" key="2">
    <source>
        <dbReference type="ARBA" id="ARBA00022553"/>
    </source>
</evidence>
<dbReference type="GO" id="GO:0004674">
    <property type="term" value="F:protein serine/threonine kinase activity"/>
    <property type="evidence" value="ECO:0007669"/>
    <property type="project" value="UniProtKB-KW"/>
</dbReference>
<feature type="compositionally biased region" description="Pro residues" evidence="14">
    <location>
        <begin position="70"/>
        <end position="85"/>
    </location>
</feature>
<evidence type="ECO:0000256" key="13">
    <source>
        <dbReference type="RuleBase" id="RU000304"/>
    </source>
</evidence>
<evidence type="ECO:0000256" key="5">
    <source>
        <dbReference type="ARBA" id="ARBA00022777"/>
    </source>
</evidence>
<evidence type="ECO:0000256" key="10">
    <source>
        <dbReference type="ARBA" id="ARBA00049299"/>
    </source>
</evidence>
<dbReference type="GO" id="GO:0004708">
    <property type="term" value="F:MAP kinase kinase activity"/>
    <property type="evidence" value="ECO:0007669"/>
    <property type="project" value="UniProtKB-EC"/>
</dbReference>
<comment type="caution">
    <text evidence="16">The sequence shown here is derived from an EMBL/GenBank/DDBJ whole genome shotgun (WGS) entry which is preliminary data.</text>
</comment>
<feature type="binding site" evidence="12">
    <location>
        <position position="218"/>
    </location>
    <ligand>
        <name>ATP</name>
        <dbReference type="ChEBI" id="CHEBI:30616"/>
    </ligand>
</feature>
<dbReference type="EMBL" id="RBNJ01013935">
    <property type="protein sequence ID" value="RUS25103.1"/>
    <property type="molecule type" value="Genomic_DNA"/>
</dbReference>
<feature type="domain" description="Protein kinase" evidence="15">
    <location>
        <begin position="189"/>
        <end position="439"/>
    </location>
</feature>
<evidence type="ECO:0000256" key="9">
    <source>
        <dbReference type="ARBA" id="ARBA00049014"/>
    </source>
</evidence>
<dbReference type="PROSITE" id="PS00108">
    <property type="entry name" value="PROTEIN_KINASE_ST"/>
    <property type="match status" value="1"/>
</dbReference>
<organism evidence="16 17">
    <name type="scientific">Jimgerdemannia flammicorona</name>
    <dbReference type="NCBI Taxonomy" id="994334"/>
    <lineage>
        <taxon>Eukaryota</taxon>
        <taxon>Fungi</taxon>
        <taxon>Fungi incertae sedis</taxon>
        <taxon>Mucoromycota</taxon>
        <taxon>Mucoromycotina</taxon>
        <taxon>Endogonomycetes</taxon>
        <taxon>Endogonales</taxon>
        <taxon>Endogonaceae</taxon>
        <taxon>Jimgerdemannia</taxon>
    </lineage>
</organism>
<dbReference type="Proteomes" id="UP000274822">
    <property type="component" value="Unassembled WGS sequence"/>
</dbReference>
<evidence type="ECO:0000256" key="4">
    <source>
        <dbReference type="ARBA" id="ARBA00022741"/>
    </source>
</evidence>
<dbReference type="FunFam" id="3.30.200.20:FF:000341">
    <property type="entry name" value="MAP kinase kinase PBS2"/>
    <property type="match status" value="1"/>
</dbReference>
<comment type="catalytic activity">
    <reaction evidence="9">
        <text>L-seryl-[protein] + ATP = O-phospho-L-seryl-[protein] + ADP + H(+)</text>
        <dbReference type="Rhea" id="RHEA:17989"/>
        <dbReference type="Rhea" id="RHEA-COMP:9863"/>
        <dbReference type="Rhea" id="RHEA-COMP:11604"/>
        <dbReference type="ChEBI" id="CHEBI:15378"/>
        <dbReference type="ChEBI" id="CHEBI:29999"/>
        <dbReference type="ChEBI" id="CHEBI:30616"/>
        <dbReference type="ChEBI" id="CHEBI:83421"/>
        <dbReference type="ChEBI" id="CHEBI:456216"/>
        <dbReference type="EC" id="2.7.12.2"/>
    </reaction>
</comment>
<dbReference type="GO" id="GO:0071474">
    <property type="term" value="P:cellular hyperosmotic response"/>
    <property type="evidence" value="ECO:0007669"/>
    <property type="project" value="TreeGrafter"/>
</dbReference>
<comment type="similarity">
    <text evidence="7">Belongs to the protein kinase superfamily. STE Ser/Thr protein kinase family. MAP kinase kinase subfamily.</text>
</comment>
<accession>A0A433Q5P6</accession>
<feature type="non-terminal residue" evidence="16">
    <location>
        <position position="1"/>
    </location>
</feature>
<dbReference type="AlphaFoldDB" id="A0A433Q5P6"/>
<evidence type="ECO:0000259" key="15">
    <source>
        <dbReference type="PROSITE" id="PS50011"/>
    </source>
</evidence>
<comment type="catalytic activity">
    <reaction evidence="11">
        <text>L-tyrosyl-[protein] + ATP = O-phospho-L-tyrosyl-[protein] + ADP + H(+)</text>
        <dbReference type="Rhea" id="RHEA:10596"/>
        <dbReference type="Rhea" id="RHEA-COMP:10136"/>
        <dbReference type="Rhea" id="RHEA-COMP:20101"/>
        <dbReference type="ChEBI" id="CHEBI:15378"/>
        <dbReference type="ChEBI" id="CHEBI:30616"/>
        <dbReference type="ChEBI" id="CHEBI:46858"/>
        <dbReference type="ChEBI" id="CHEBI:61978"/>
        <dbReference type="ChEBI" id="CHEBI:456216"/>
        <dbReference type="EC" id="2.7.12.2"/>
    </reaction>
</comment>
<keyword evidence="4 12" id="KW-0547">Nucleotide-binding</keyword>
<dbReference type="PROSITE" id="PS50011">
    <property type="entry name" value="PROTEIN_KINASE_DOM"/>
    <property type="match status" value="1"/>
</dbReference>
<dbReference type="GO" id="GO:0032991">
    <property type="term" value="C:protein-containing complex"/>
    <property type="evidence" value="ECO:0007669"/>
    <property type="project" value="UniProtKB-ARBA"/>
</dbReference>
<keyword evidence="1 13" id="KW-0723">Serine/threonine-protein kinase</keyword>
<dbReference type="SMART" id="SM00220">
    <property type="entry name" value="S_TKc"/>
    <property type="match status" value="1"/>
</dbReference>
<feature type="region of interest" description="Disordered" evidence="14">
    <location>
        <begin position="1"/>
        <end position="38"/>
    </location>
</feature>
<evidence type="ECO:0000313" key="17">
    <source>
        <dbReference type="Proteomes" id="UP000274822"/>
    </source>
</evidence>
<protein>
    <recommendedName>
        <fullName evidence="8">mitogen-activated protein kinase kinase</fullName>
        <ecNumber evidence="8">2.7.12.2</ecNumber>
    </recommendedName>
</protein>
<feature type="compositionally biased region" description="Pro residues" evidence="14">
    <location>
        <begin position="9"/>
        <end position="18"/>
    </location>
</feature>
<keyword evidence="2" id="KW-0597">Phosphoprotein</keyword>
<dbReference type="FunFam" id="1.10.510.10:FF:000432">
    <property type="entry name" value="mitogen-activated protein kinase kinase 3"/>
    <property type="match status" value="1"/>
</dbReference>
<evidence type="ECO:0000256" key="1">
    <source>
        <dbReference type="ARBA" id="ARBA00022527"/>
    </source>
</evidence>
<dbReference type="GO" id="GO:0038066">
    <property type="term" value="P:p38MAPK cascade"/>
    <property type="evidence" value="ECO:0007669"/>
    <property type="project" value="UniProtKB-ARBA"/>
</dbReference>
<dbReference type="Gene3D" id="3.30.200.20">
    <property type="entry name" value="Phosphorylase Kinase, domain 1"/>
    <property type="match status" value="1"/>
</dbReference>
<dbReference type="SUPFAM" id="SSF56112">
    <property type="entry name" value="Protein kinase-like (PK-like)"/>
    <property type="match status" value="1"/>
</dbReference>
<evidence type="ECO:0000256" key="14">
    <source>
        <dbReference type="SAM" id="MobiDB-lite"/>
    </source>
</evidence>
<keyword evidence="17" id="KW-1185">Reference proteome</keyword>
<evidence type="ECO:0000256" key="3">
    <source>
        <dbReference type="ARBA" id="ARBA00022679"/>
    </source>
</evidence>
<dbReference type="PANTHER" id="PTHR48013">
    <property type="entry name" value="DUAL SPECIFICITY MITOGEN-ACTIVATED PROTEIN KINASE KINASE 5-RELATED"/>
    <property type="match status" value="1"/>
</dbReference>
<dbReference type="PANTHER" id="PTHR48013:SF25">
    <property type="entry name" value="MAP KINASE KINASE PBS2"/>
    <property type="match status" value="1"/>
</dbReference>
<proteinExistence type="inferred from homology"/>
<dbReference type="Gene3D" id="1.10.510.10">
    <property type="entry name" value="Transferase(Phosphotransferase) domain 1"/>
    <property type="match status" value="1"/>
</dbReference>
<gene>
    <name evidence="16" type="ORF">BC938DRAFT_472624</name>
</gene>
<feature type="compositionally biased region" description="Low complexity" evidence="14">
    <location>
        <begin position="51"/>
        <end position="68"/>
    </location>
</feature>
<reference evidence="16 17" key="1">
    <citation type="journal article" date="2018" name="New Phytol.">
        <title>Phylogenomics of Endogonaceae and evolution of mycorrhizas within Mucoromycota.</title>
        <authorList>
            <person name="Chang Y."/>
            <person name="Desiro A."/>
            <person name="Na H."/>
            <person name="Sandor L."/>
            <person name="Lipzen A."/>
            <person name="Clum A."/>
            <person name="Barry K."/>
            <person name="Grigoriev I.V."/>
            <person name="Martin F.M."/>
            <person name="Stajich J.E."/>
            <person name="Smith M.E."/>
            <person name="Bonito G."/>
            <person name="Spatafora J.W."/>
        </authorList>
    </citation>
    <scope>NUCLEOTIDE SEQUENCE [LARGE SCALE GENOMIC DNA]</scope>
    <source>
        <strain evidence="16 17">AD002</strain>
    </source>
</reference>
<dbReference type="GO" id="GO:0005524">
    <property type="term" value="F:ATP binding"/>
    <property type="evidence" value="ECO:0007669"/>
    <property type="project" value="UniProtKB-UniRule"/>
</dbReference>
<feature type="compositionally biased region" description="Low complexity" evidence="14">
    <location>
        <begin position="19"/>
        <end position="38"/>
    </location>
</feature>
<evidence type="ECO:0000256" key="6">
    <source>
        <dbReference type="ARBA" id="ARBA00022840"/>
    </source>
</evidence>
<evidence type="ECO:0000256" key="7">
    <source>
        <dbReference type="ARBA" id="ARBA00038035"/>
    </source>
</evidence>
<sequence length="480" mass="52405">RINQAPLSSAPPTPPFPLPLSLATVPLSSSSHKSSPPHVAVLELNNSLSALSLQDSSSDPPASPSKSPTIVPPAPRQSVPAPPTSPVRVQFRPALPPMSRTPGIRTPSGLPPMARVGGKPPGITPPARANRPRMDLGSLGAVVTQTAFSNFSRFVDPSGKLNFAGKAVLHADGVDFSNGNSFKIKMNELELKEELGKGQYGTVQKVFHKPTNVTMAMKEIRLELDQTKLNQIIMELDILHRSASPYIVEFYGAFFIESCVYYCMEYMDCGSLDKLCDGAGAPEPVLAKICLSMVRGLKFLKDDMSIIHRDVKPTNVLVNLKGDVKLCDFGVSGQLEKSMAKTNIGCQSYMAPERIRAADTYTVSSDVWSLGLSLVEMAGGKYPYAYDNMFAQLKAIVDDEPPNLPNSFSTEARDFIDQCLHKNPLERPTYLDLLMHPFLQKYQDEEVDMARWAEGAFAAMCARREGEGERTQGMKVTGAR</sequence>
<keyword evidence="3" id="KW-0808">Transferase</keyword>
<dbReference type="InterPro" id="IPR008271">
    <property type="entry name" value="Ser/Thr_kinase_AS"/>
</dbReference>
<dbReference type="GO" id="GO:0005737">
    <property type="term" value="C:cytoplasm"/>
    <property type="evidence" value="ECO:0007669"/>
    <property type="project" value="UniProtKB-ARBA"/>
</dbReference>
<keyword evidence="5 16" id="KW-0418">Kinase</keyword>
<name>A0A433Q5P6_9FUNG</name>
<dbReference type="EC" id="2.7.12.2" evidence="8"/>